<accession>A0A9D4XFK8</accession>
<dbReference type="Pfam" id="PF14214">
    <property type="entry name" value="Helitron_like_N"/>
    <property type="match status" value="2"/>
</dbReference>
<dbReference type="PANTHER" id="PTHR10492:SF78">
    <property type="entry name" value="ATP-DEPENDENT DNA HELICASE"/>
    <property type="match status" value="1"/>
</dbReference>
<evidence type="ECO:0000313" key="2">
    <source>
        <dbReference type="EMBL" id="KAI5419478.1"/>
    </source>
</evidence>
<dbReference type="Gramene" id="Psat04G0359400-T1">
    <property type="protein sequence ID" value="KAI5419478.1"/>
    <property type="gene ID" value="KIW84_043594"/>
</dbReference>
<dbReference type="InterPro" id="IPR025476">
    <property type="entry name" value="Helitron_helicase-like"/>
</dbReference>
<reference evidence="2 3" key="1">
    <citation type="journal article" date="2022" name="Nat. Genet.">
        <title>Improved pea reference genome and pan-genome highlight genomic features and evolutionary characteristics.</title>
        <authorList>
            <person name="Yang T."/>
            <person name="Liu R."/>
            <person name="Luo Y."/>
            <person name="Hu S."/>
            <person name="Wang D."/>
            <person name="Wang C."/>
            <person name="Pandey M.K."/>
            <person name="Ge S."/>
            <person name="Xu Q."/>
            <person name="Li N."/>
            <person name="Li G."/>
            <person name="Huang Y."/>
            <person name="Saxena R.K."/>
            <person name="Ji Y."/>
            <person name="Li M."/>
            <person name="Yan X."/>
            <person name="He Y."/>
            <person name="Liu Y."/>
            <person name="Wang X."/>
            <person name="Xiang C."/>
            <person name="Varshney R.K."/>
            <person name="Ding H."/>
            <person name="Gao S."/>
            <person name="Zong X."/>
        </authorList>
    </citation>
    <scope>NUCLEOTIDE SEQUENCE [LARGE SCALE GENOMIC DNA]</scope>
    <source>
        <strain evidence="2 3">cv. Zhongwan 6</strain>
    </source>
</reference>
<feature type="domain" description="Helitron helicase-like" evidence="1">
    <location>
        <begin position="151"/>
        <end position="203"/>
    </location>
</feature>
<evidence type="ECO:0000313" key="3">
    <source>
        <dbReference type="Proteomes" id="UP001058974"/>
    </source>
</evidence>
<name>A0A9D4XFK8_PEA</name>
<protein>
    <recommendedName>
        <fullName evidence="1">Helitron helicase-like domain-containing protein</fullName>
    </recommendedName>
</protein>
<organism evidence="2 3">
    <name type="scientific">Pisum sativum</name>
    <name type="common">Garden pea</name>
    <name type="synonym">Lathyrus oleraceus</name>
    <dbReference type="NCBI Taxonomy" id="3888"/>
    <lineage>
        <taxon>Eukaryota</taxon>
        <taxon>Viridiplantae</taxon>
        <taxon>Streptophyta</taxon>
        <taxon>Embryophyta</taxon>
        <taxon>Tracheophyta</taxon>
        <taxon>Spermatophyta</taxon>
        <taxon>Magnoliopsida</taxon>
        <taxon>eudicotyledons</taxon>
        <taxon>Gunneridae</taxon>
        <taxon>Pentapetalae</taxon>
        <taxon>rosids</taxon>
        <taxon>fabids</taxon>
        <taxon>Fabales</taxon>
        <taxon>Fabaceae</taxon>
        <taxon>Papilionoideae</taxon>
        <taxon>50 kb inversion clade</taxon>
        <taxon>NPAAA clade</taxon>
        <taxon>Hologalegina</taxon>
        <taxon>IRL clade</taxon>
        <taxon>Fabeae</taxon>
        <taxon>Lathyrus</taxon>
    </lineage>
</organism>
<dbReference type="PANTHER" id="PTHR10492">
    <property type="match status" value="1"/>
</dbReference>
<gene>
    <name evidence="2" type="ORF">KIW84_043594</name>
</gene>
<sequence>MARQRLNQGNIHNLKLRLIANRATDGRVYNQPTISEVATLIVGDVDTAKERDIIMQRQRGTLKYGYRLNVALHNLHTFDNNSGNGLTIREWLAFRIQTRGEEGKTLLSSRRLFQQFLVDGYTMLEGERLKWLRNNQSKLRVSSFTSLNLKPPDRPDIIARVFKMKFDNLLADVTKKGVLGKVLAYMYTIEFQKRGLHHAHLLIFLHPSNKYSAPYDIDKIIFTEVPDHVKQPKLYGLVKNYMVDGPCGMANPRCPCMTNGRCYNYYPKKFQDVTIVDQAGYSVYRRKDNGFTIEKNGIMLHSGYVVPHNPYFLMKYEAYINMEWCNQSNFIKYILKYINKGSDRISVVIVPSAGGREGNNDEIKQCIDCRYVSPSEAYWRIFSYSTHGRKPAFVANQVYDEAKLLTYGQFVSKFVYVKKKRCWRPRKRGYTIGRLIWVPPTTGELYYMRMLLTVKKGPTSYDHLKTVEGYKHATFREACFAMGFLQDDREFIEAIKEAYNWGSGVFL</sequence>
<evidence type="ECO:0000259" key="1">
    <source>
        <dbReference type="Pfam" id="PF14214"/>
    </source>
</evidence>
<dbReference type="AlphaFoldDB" id="A0A9D4XFK8"/>
<feature type="domain" description="Helitron helicase-like" evidence="1">
    <location>
        <begin position="91"/>
        <end position="148"/>
    </location>
</feature>
<dbReference type="EMBL" id="JAMSHJ010000004">
    <property type="protein sequence ID" value="KAI5419478.1"/>
    <property type="molecule type" value="Genomic_DNA"/>
</dbReference>
<proteinExistence type="predicted"/>
<comment type="caution">
    <text evidence="2">The sequence shown here is derived from an EMBL/GenBank/DDBJ whole genome shotgun (WGS) entry which is preliminary data.</text>
</comment>
<keyword evidence="3" id="KW-1185">Reference proteome</keyword>
<dbReference type="Proteomes" id="UP001058974">
    <property type="component" value="Chromosome 4"/>
</dbReference>